<reference evidence="2" key="2">
    <citation type="submission" date="2019-02" db="EMBL/GenBank/DDBJ databases">
        <title>Granulicella sibirica sp. nov., a psychrotolerant acidobacterium isolated from an organic soil layer in forested tundra, West Siberia.</title>
        <authorList>
            <person name="Oshkin I.Y."/>
            <person name="Kulichevskaya I.S."/>
            <person name="Rijpstra W.I.C."/>
            <person name="Sinninghe Damste J.S."/>
            <person name="Rakitin A.L."/>
            <person name="Ravin N.V."/>
            <person name="Dedysh S.N."/>
        </authorList>
    </citation>
    <scope>NUCLEOTIDE SEQUENCE [LARGE SCALE GENOMIC DNA]</scope>
    <source>
        <strain evidence="2">AF10</strain>
    </source>
</reference>
<proteinExistence type="predicted"/>
<sequence length="43" mass="4393">MTTKEAKATGIAIQGKDRDLAAYAATLADDETIGEDGAPNQLG</sequence>
<dbReference type="Proteomes" id="UP000289437">
    <property type="component" value="Unassembled WGS sequence"/>
</dbReference>
<evidence type="ECO:0000313" key="1">
    <source>
        <dbReference type="EMBL" id="RXH55498.1"/>
    </source>
</evidence>
<keyword evidence="2" id="KW-1185">Reference proteome</keyword>
<evidence type="ECO:0000313" key="2">
    <source>
        <dbReference type="Proteomes" id="UP000289437"/>
    </source>
</evidence>
<accession>A0A4Q0T0M7</accession>
<dbReference type="EMBL" id="RDSM01000002">
    <property type="protein sequence ID" value="RXH55498.1"/>
    <property type="molecule type" value="Genomic_DNA"/>
</dbReference>
<dbReference type="AlphaFoldDB" id="A0A4Q0T0M7"/>
<organism evidence="1 2">
    <name type="scientific">Granulicella sibirica</name>
    <dbReference type="NCBI Taxonomy" id="2479048"/>
    <lineage>
        <taxon>Bacteria</taxon>
        <taxon>Pseudomonadati</taxon>
        <taxon>Acidobacteriota</taxon>
        <taxon>Terriglobia</taxon>
        <taxon>Terriglobales</taxon>
        <taxon>Acidobacteriaceae</taxon>
        <taxon>Granulicella</taxon>
    </lineage>
</organism>
<protein>
    <submittedName>
        <fullName evidence="1">Uncharacterized protein</fullName>
    </submittedName>
</protein>
<comment type="caution">
    <text evidence="1">The sequence shown here is derived from an EMBL/GenBank/DDBJ whole genome shotgun (WGS) entry which is preliminary data.</text>
</comment>
<dbReference type="RefSeq" id="WP_277751211.1">
    <property type="nucleotide sequence ID" value="NZ_RDSM01000002.1"/>
</dbReference>
<gene>
    <name evidence="1" type="ORF">GRAN_2355</name>
</gene>
<name>A0A4Q0T0M7_9BACT</name>
<reference evidence="1 2" key="1">
    <citation type="submission" date="2018-11" db="EMBL/GenBank/DDBJ databases">
        <authorList>
            <person name="Mardanov A.V."/>
            <person name="Ravin N.V."/>
            <person name="Dedysh S.N."/>
        </authorList>
    </citation>
    <scope>NUCLEOTIDE SEQUENCE [LARGE SCALE GENOMIC DNA]</scope>
    <source>
        <strain evidence="1 2">AF10</strain>
    </source>
</reference>